<keyword evidence="1 2" id="KW-0238">DNA-binding</keyword>
<evidence type="ECO:0000256" key="2">
    <source>
        <dbReference type="PROSITE-ProRule" id="PRU00335"/>
    </source>
</evidence>
<accession>A0ABS0CKR3</accession>
<comment type="caution">
    <text evidence="4">The sequence shown here is derived from an EMBL/GenBank/DDBJ whole genome shotgun (WGS) entry which is preliminary data.</text>
</comment>
<name>A0ABS0CKR3_9NOCA</name>
<dbReference type="Pfam" id="PF17940">
    <property type="entry name" value="TetR_C_31"/>
    <property type="match status" value="1"/>
</dbReference>
<protein>
    <submittedName>
        <fullName evidence="4">TetR family transcriptional regulator</fullName>
    </submittedName>
</protein>
<dbReference type="SUPFAM" id="SSF46689">
    <property type="entry name" value="Homeodomain-like"/>
    <property type="match status" value="1"/>
</dbReference>
<dbReference type="InterPro" id="IPR001647">
    <property type="entry name" value="HTH_TetR"/>
</dbReference>
<keyword evidence="5" id="KW-1185">Reference proteome</keyword>
<dbReference type="Proteomes" id="UP000702209">
    <property type="component" value="Unassembled WGS sequence"/>
</dbReference>
<dbReference type="RefSeq" id="WP_195128583.1">
    <property type="nucleotide sequence ID" value="NZ_JADLQX010000004.1"/>
</dbReference>
<evidence type="ECO:0000313" key="5">
    <source>
        <dbReference type="Proteomes" id="UP000702209"/>
    </source>
</evidence>
<dbReference type="InterPro" id="IPR041583">
    <property type="entry name" value="TetR_C_31"/>
</dbReference>
<evidence type="ECO:0000313" key="4">
    <source>
        <dbReference type="EMBL" id="MBF6297207.1"/>
    </source>
</evidence>
<proteinExistence type="predicted"/>
<dbReference type="PROSITE" id="PS50977">
    <property type="entry name" value="HTH_TETR_2"/>
    <property type="match status" value="1"/>
</dbReference>
<dbReference type="InterPro" id="IPR009057">
    <property type="entry name" value="Homeodomain-like_sf"/>
</dbReference>
<feature type="DNA-binding region" description="H-T-H motif" evidence="2">
    <location>
        <begin position="28"/>
        <end position="47"/>
    </location>
</feature>
<reference evidence="4 5" key="1">
    <citation type="submission" date="2020-10" db="EMBL/GenBank/DDBJ databases">
        <title>Identification of Nocardia species via Next-generation sequencing and recognition of intraspecies genetic diversity.</title>
        <authorList>
            <person name="Li P."/>
            <person name="Li P."/>
            <person name="Lu B."/>
        </authorList>
    </citation>
    <scope>NUCLEOTIDE SEQUENCE [LARGE SCALE GENOMIC DNA]</scope>
    <source>
        <strain evidence="4 5">BJ06-0157</strain>
    </source>
</reference>
<organism evidence="4 5">
    <name type="scientific">Nocardia amamiensis</name>
    <dbReference type="NCBI Taxonomy" id="404578"/>
    <lineage>
        <taxon>Bacteria</taxon>
        <taxon>Bacillati</taxon>
        <taxon>Actinomycetota</taxon>
        <taxon>Actinomycetes</taxon>
        <taxon>Mycobacteriales</taxon>
        <taxon>Nocardiaceae</taxon>
        <taxon>Nocardia</taxon>
    </lineage>
</organism>
<sequence>MAGNRARRELLQDTAIAVLAAKGSRGLTHRQVDTDAGVPEGTTKNYFPTRDALLVAAAERHFQLYLADIARLRAAAAPADREGFIALLAQIMRRIPEGARPGADVFVEMHAEALRNPAVSNLLADMMYTDFGVNEELQRAAGLPVTLASARVFTRCLHAATLNLLTTPAEDLARIGLDDLDAFARELVDVVYPAPTGPVFGRSQTSHRSKGPGR</sequence>
<feature type="domain" description="HTH tetR-type" evidence="3">
    <location>
        <begin position="5"/>
        <end position="65"/>
    </location>
</feature>
<gene>
    <name evidence="4" type="ORF">IU459_06570</name>
</gene>
<evidence type="ECO:0000256" key="1">
    <source>
        <dbReference type="ARBA" id="ARBA00023125"/>
    </source>
</evidence>
<evidence type="ECO:0000259" key="3">
    <source>
        <dbReference type="PROSITE" id="PS50977"/>
    </source>
</evidence>
<dbReference type="Gene3D" id="1.10.357.10">
    <property type="entry name" value="Tetracycline Repressor, domain 2"/>
    <property type="match status" value="1"/>
</dbReference>
<dbReference type="EMBL" id="JADLQX010000004">
    <property type="protein sequence ID" value="MBF6297207.1"/>
    <property type="molecule type" value="Genomic_DNA"/>
</dbReference>